<dbReference type="InterPro" id="IPR016795">
    <property type="entry name" value="UCP021697"/>
</dbReference>
<dbReference type="Pfam" id="PF06271">
    <property type="entry name" value="RDD"/>
    <property type="match status" value="1"/>
</dbReference>
<dbReference type="InterPro" id="IPR051791">
    <property type="entry name" value="Pra-immunoreactive"/>
</dbReference>
<keyword evidence="5 6" id="KW-0472">Membrane</keyword>
<evidence type="ECO:0000256" key="6">
    <source>
        <dbReference type="SAM" id="Phobius"/>
    </source>
</evidence>
<comment type="subcellular location">
    <subcellularLocation>
        <location evidence="1">Cell membrane</location>
        <topology evidence="1">Multi-pass membrane protein</topology>
    </subcellularLocation>
</comment>
<keyword evidence="2" id="KW-1003">Cell membrane</keyword>
<keyword evidence="3 6" id="KW-0812">Transmembrane</keyword>
<organism evidence="8 9">
    <name type="scientific">Kribbella deserti</name>
    <dbReference type="NCBI Taxonomy" id="1926257"/>
    <lineage>
        <taxon>Bacteria</taxon>
        <taxon>Bacillati</taxon>
        <taxon>Actinomycetota</taxon>
        <taxon>Actinomycetes</taxon>
        <taxon>Propionibacteriales</taxon>
        <taxon>Kribbellaceae</taxon>
        <taxon>Kribbella</taxon>
    </lineage>
</organism>
<gene>
    <name evidence="8" type="ORF">ACFFGN_29705</name>
</gene>
<dbReference type="PANTHER" id="PTHR36115">
    <property type="entry name" value="PROLINE-RICH ANTIGEN HOMOLOG-RELATED"/>
    <property type="match status" value="1"/>
</dbReference>
<feature type="transmembrane region" description="Helical" evidence="6">
    <location>
        <begin position="70"/>
        <end position="91"/>
    </location>
</feature>
<evidence type="ECO:0000313" key="9">
    <source>
        <dbReference type="Proteomes" id="UP001589890"/>
    </source>
</evidence>
<dbReference type="PANTHER" id="PTHR36115:SF6">
    <property type="entry name" value="PROLINE-RICH ANTIGEN HOMOLOG"/>
    <property type="match status" value="1"/>
</dbReference>
<reference evidence="8 9" key="1">
    <citation type="submission" date="2024-09" db="EMBL/GenBank/DDBJ databases">
        <authorList>
            <person name="Sun Q."/>
            <person name="Mori K."/>
        </authorList>
    </citation>
    <scope>NUCLEOTIDE SEQUENCE [LARGE SCALE GENOMIC DNA]</scope>
    <source>
        <strain evidence="8 9">CGMCC 1.15906</strain>
    </source>
</reference>
<comment type="caution">
    <text evidence="8">The sequence shown here is derived from an EMBL/GenBank/DDBJ whole genome shotgun (WGS) entry which is preliminary data.</text>
</comment>
<evidence type="ECO:0000256" key="4">
    <source>
        <dbReference type="ARBA" id="ARBA00022989"/>
    </source>
</evidence>
<dbReference type="RefSeq" id="WP_380054265.1">
    <property type="nucleotide sequence ID" value="NZ_JBHLTC010000038.1"/>
</dbReference>
<evidence type="ECO:0000259" key="7">
    <source>
        <dbReference type="Pfam" id="PF06271"/>
    </source>
</evidence>
<protein>
    <submittedName>
        <fullName evidence="8">RDD family protein</fullName>
    </submittedName>
</protein>
<accession>A0ABV6QXF1</accession>
<evidence type="ECO:0000256" key="5">
    <source>
        <dbReference type="ARBA" id="ARBA00023136"/>
    </source>
</evidence>
<evidence type="ECO:0000256" key="3">
    <source>
        <dbReference type="ARBA" id="ARBA00022692"/>
    </source>
</evidence>
<dbReference type="PIRSF" id="PIRSF021697">
    <property type="entry name" value="UCP021697"/>
    <property type="match status" value="1"/>
</dbReference>
<evidence type="ECO:0000313" key="8">
    <source>
        <dbReference type="EMBL" id="MFC0628282.1"/>
    </source>
</evidence>
<feature type="domain" description="RDD" evidence="7">
    <location>
        <begin position="32"/>
        <end position="147"/>
    </location>
</feature>
<sequence length="153" mass="15904">MASTASSGAQPSGEFRYPGSRLGLPEQGSGSVASWARRFLALFIDWIIAGLVASAVTSRPLWAGGNNTSTAQLVIFFAMSAILSGLAGATIGHRICGLRVGQIEGNQVSTAPVGLLKGAIRSGLICLLIPAVVFDTDRRGLHDRAANTVVLER</sequence>
<name>A0ABV6QXF1_9ACTN</name>
<keyword evidence="4 6" id="KW-1133">Transmembrane helix</keyword>
<dbReference type="EMBL" id="JBHLTC010000038">
    <property type="protein sequence ID" value="MFC0628282.1"/>
    <property type="molecule type" value="Genomic_DNA"/>
</dbReference>
<evidence type="ECO:0000256" key="2">
    <source>
        <dbReference type="ARBA" id="ARBA00022475"/>
    </source>
</evidence>
<dbReference type="InterPro" id="IPR010432">
    <property type="entry name" value="RDD"/>
</dbReference>
<evidence type="ECO:0000256" key="1">
    <source>
        <dbReference type="ARBA" id="ARBA00004651"/>
    </source>
</evidence>
<feature type="transmembrane region" description="Helical" evidence="6">
    <location>
        <begin position="39"/>
        <end position="58"/>
    </location>
</feature>
<dbReference type="Proteomes" id="UP001589890">
    <property type="component" value="Unassembled WGS sequence"/>
</dbReference>
<keyword evidence="9" id="KW-1185">Reference proteome</keyword>
<proteinExistence type="predicted"/>